<feature type="transmembrane region" description="Helical" evidence="6">
    <location>
        <begin position="80"/>
        <end position="99"/>
    </location>
</feature>
<feature type="transmembrane region" description="Helical" evidence="6">
    <location>
        <begin position="458"/>
        <end position="475"/>
    </location>
</feature>
<keyword evidence="4 6" id="KW-1133">Transmembrane helix</keyword>
<accession>A0A444VNQ9</accession>
<dbReference type="AlphaFoldDB" id="A0A444VNQ9"/>
<keyword evidence="2" id="KW-1003">Cell membrane</keyword>
<dbReference type="Pfam" id="PF01943">
    <property type="entry name" value="Polysacc_synt"/>
    <property type="match status" value="1"/>
</dbReference>
<feature type="transmembrane region" description="Helical" evidence="6">
    <location>
        <begin position="227"/>
        <end position="247"/>
    </location>
</feature>
<feature type="transmembrane region" description="Helical" evidence="6">
    <location>
        <begin position="309"/>
        <end position="332"/>
    </location>
</feature>
<dbReference type="InterPro" id="IPR050833">
    <property type="entry name" value="Poly_Biosynth_Transport"/>
</dbReference>
<dbReference type="GO" id="GO:0005886">
    <property type="term" value="C:plasma membrane"/>
    <property type="evidence" value="ECO:0007669"/>
    <property type="project" value="UniProtKB-SubCell"/>
</dbReference>
<evidence type="ECO:0000256" key="5">
    <source>
        <dbReference type="ARBA" id="ARBA00023136"/>
    </source>
</evidence>
<feature type="transmembrane region" description="Helical" evidence="6">
    <location>
        <begin position="344"/>
        <end position="364"/>
    </location>
</feature>
<feature type="transmembrane region" description="Helical" evidence="6">
    <location>
        <begin position="435"/>
        <end position="452"/>
    </location>
</feature>
<feature type="transmembrane region" description="Helical" evidence="6">
    <location>
        <begin position="151"/>
        <end position="172"/>
    </location>
</feature>
<organism evidence="7 8">
    <name type="scientific">Flagellimonas olearia</name>
    <dbReference type="NCBI Taxonomy" id="552546"/>
    <lineage>
        <taxon>Bacteria</taxon>
        <taxon>Pseudomonadati</taxon>
        <taxon>Bacteroidota</taxon>
        <taxon>Flavobacteriia</taxon>
        <taxon>Flavobacteriales</taxon>
        <taxon>Flavobacteriaceae</taxon>
        <taxon>Flagellimonas</taxon>
    </lineage>
</organism>
<keyword evidence="5 6" id="KW-0472">Membrane</keyword>
<dbReference type="InterPro" id="IPR002797">
    <property type="entry name" value="Polysacc_synth"/>
</dbReference>
<keyword evidence="3 6" id="KW-0812">Transmembrane</keyword>
<feature type="transmembrane region" description="Helical" evidence="6">
    <location>
        <begin position="376"/>
        <end position="395"/>
    </location>
</feature>
<reference evidence="7 8" key="1">
    <citation type="submission" date="2014-04" db="EMBL/GenBank/DDBJ databases">
        <title>Whole genome of Muricauda olearia.</title>
        <authorList>
            <person name="Zhang X.-H."/>
            <person name="Tang K."/>
        </authorList>
    </citation>
    <scope>NUCLEOTIDE SEQUENCE [LARGE SCALE GENOMIC DNA]</scope>
    <source>
        <strain evidence="7 8">Th120</strain>
    </source>
</reference>
<feature type="transmembrane region" description="Helical" evidence="6">
    <location>
        <begin position="401"/>
        <end position="423"/>
    </location>
</feature>
<protein>
    <submittedName>
        <fullName evidence="7">Polysaccharide biosynthesis protein</fullName>
    </submittedName>
</protein>
<evidence type="ECO:0000256" key="6">
    <source>
        <dbReference type="SAM" id="Phobius"/>
    </source>
</evidence>
<evidence type="ECO:0000256" key="1">
    <source>
        <dbReference type="ARBA" id="ARBA00004651"/>
    </source>
</evidence>
<comment type="caution">
    <text evidence="7">The sequence shown here is derived from an EMBL/GenBank/DDBJ whole genome shotgun (WGS) entry which is preliminary data.</text>
</comment>
<dbReference type="RefSeq" id="WP_129653942.1">
    <property type="nucleotide sequence ID" value="NZ_ML142908.1"/>
</dbReference>
<dbReference type="PANTHER" id="PTHR30250:SF11">
    <property type="entry name" value="O-ANTIGEN TRANSPORTER-RELATED"/>
    <property type="match status" value="1"/>
</dbReference>
<name>A0A444VNQ9_9FLAO</name>
<gene>
    <name evidence="7" type="ORF">DN53_11160</name>
</gene>
<feature type="transmembrane region" description="Helical" evidence="6">
    <location>
        <begin position="192"/>
        <end position="215"/>
    </location>
</feature>
<proteinExistence type="predicted"/>
<evidence type="ECO:0000313" key="7">
    <source>
        <dbReference type="EMBL" id="RYC52425.1"/>
    </source>
</evidence>
<dbReference type="Proteomes" id="UP000290261">
    <property type="component" value="Unassembled WGS sequence"/>
</dbReference>
<dbReference type="PANTHER" id="PTHR30250">
    <property type="entry name" value="PST FAMILY PREDICTED COLANIC ACID TRANSPORTER"/>
    <property type="match status" value="1"/>
</dbReference>
<feature type="transmembrane region" description="Helical" evidence="6">
    <location>
        <begin position="267"/>
        <end position="289"/>
    </location>
</feature>
<keyword evidence="8" id="KW-1185">Reference proteome</keyword>
<feature type="transmembrane region" description="Helical" evidence="6">
    <location>
        <begin position="12"/>
        <end position="36"/>
    </location>
</feature>
<feature type="transmembrane region" description="Helical" evidence="6">
    <location>
        <begin position="48"/>
        <end position="68"/>
    </location>
</feature>
<feature type="transmembrane region" description="Helical" evidence="6">
    <location>
        <begin position="119"/>
        <end position="139"/>
    </location>
</feature>
<evidence type="ECO:0000256" key="2">
    <source>
        <dbReference type="ARBA" id="ARBA00022475"/>
    </source>
</evidence>
<evidence type="ECO:0000256" key="3">
    <source>
        <dbReference type="ARBA" id="ARBA00022692"/>
    </source>
</evidence>
<comment type="subcellular location">
    <subcellularLocation>
        <location evidence="1">Cell membrane</location>
        <topology evidence="1">Multi-pass membrane protein</topology>
    </subcellularLocation>
</comment>
<evidence type="ECO:0000256" key="4">
    <source>
        <dbReference type="ARBA" id="ARBA00022989"/>
    </source>
</evidence>
<dbReference type="EMBL" id="JJMP01000003">
    <property type="protein sequence ID" value="RYC52425.1"/>
    <property type="molecule type" value="Genomic_DNA"/>
</dbReference>
<sequence>MNPLKRLFKQTFIYGLATVLPRVISFLLLPLYTSVFENASGYGQYTNIYAWIAIFNVFLAYGMETAFFRFYHKNENKEKVVSTSLISLLGSSLLFLILALSVKQWLSGVTNINPDYIKFTAFILVLDALVIIPFALLRAQEKPMRYAVLKTINVAINLAFNVFFLLILPQMAQEVESGFFHSIYKTDWEIHYVLISNVIASGITLLILLPTYIKVPYTFDSVLWKQMLKYAGPVMLAGVAFTINEVFDKILLTEMLPQDIAEAEVGKYSACYKLALFMTLFGTAFRMGVEPFFFSHAKSEKPQKTYAQITNYFVILGSIILLGVVVYVDVLAKILLGNAIYREALNVVPIILLGSFCLGIYHNLSVWYKVTDQTKFGAYISSIGALITLIINVALIPKMGYMASALATLAAYGSMMLLSYFFGRKYYPVPYNMRKIIFYLLVSLLFSVLSFYVFNRNLIAGSLLLLLFLMLIYRMEGDNLRSIFLKRENKSNQQVKS</sequence>
<evidence type="ECO:0000313" key="8">
    <source>
        <dbReference type="Proteomes" id="UP000290261"/>
    </source>
</evidence>